<feature type="compositionally biased region" description="Polar residues" evidence="1">
    <location>
        <begin position="85"/>
        <end position="99"/>
    </location>
</feature>
<sequence>MVPLFRVIHYSVAHQKSKITGPFESRSPPTTRITATNHNLTWLGVCLQGTPASSSSSSSSSSSNTSSKTTSSSTTTTNSTPSNSQDELPTSPQAPTQAPSLRIAKLQQHLSDIKISITNRTHLITLALQNPVYNLDAPDNLA</sequence>
<feature type="region of interest" description="Disordered" evidence="1">
    <location>
        <begin position="49"/>
        <end position="102"/>
    </location>
</feature>
<evidence type="ECO:0000313" key="2">
    <source>
        <dbReference type="EMBL" id="KAF2678415.1"/>
    </source>
</evidence>
<evidence type="ECO:0000256" key="1">
    <source>
        <dbReference type="SAM" id="MobiDB-lite"/>
    </source>
</evidence>
<accession>A0A6G1IJU0</accession>
<keyword evidence="3" id="KW-1185">Reference proteome</keyword>
<feature type="compositionally biased region" description="Low complexity" evidence="1">
    <location>
        <begin position="53"/>
        <end position="84"/>
    </location>
</feature>
<gene>
    <name evidence="2" type="ORF">K458DRAFT_394955</name>
</gene>
<organism evidence="2 3">
    <name type="scientific">Lentithecium fluviatile CBS 122367</name>
    <dbReference type="NCBI Taxonomy" id="1168545"/>
    <lineage>
        <taxon>Eukaryota</taxon>
        <taxon>Fungi</taxon>
        <taxon>Dikarya</taxon>
        <taxon>Ascomycota</taxon>
        <taxon>Pezizomycotina</taxon>
        <taxon>Dothideomycetes</taxon>
        <taxon>Pleosporomycetidae</taxon>
        <taxon>Pleosporales</taxon>
        <taxon>Massarineae</taxon>
        <taxon>Lentitheciaceae</taxon>
        <taxon>Lentithecium</taxon>
    </lineage>
</organism>
<dbReference type="Proteomes" id="UP000799291">
    <property type="component" value="Unassembled WGS sequence"/>
</dbReference>
<reference evidence="2" key="1">
    <citation type="journal article" date="2020" name="Stud. Mycol.">
        <title>101 Dothideomycetes genomes: a test case for predicting lifestyles and emergence of pathogens.</title>
        <authorList>
            <person name="Haridas S."/>
            <person name="Albert R."/>
            <person name="Binder M."/>
            <person name="Bloem J."/>
            <person name="Labutti K."/>
            <person name="Salamov A."/>
            <person name="Andreopoulos B."/>
            <person name="Baker S."/>
            <person name="Barry K."/>
            <person name="Bills G."/>
            <person name="Bluhm B."/>
            <person name="Cannon C."/>
            <person name="Castanera R."/>
            <person name="Culley D."/>
            <person name="Daum C."/>
            <person name="Ezra D."/>
            <person name="Gonzalez J."/>
            <person name="Henrissat B."/>
            <person name="Kuo A."/>
            <person name="Liang C."/>
            <person name="Lipzen A."/>
            <person name="Lutzoni F."/>
            <person name="Magnuson J."/>
            <person name="Mondo S."/>
            <person name="Nolan M."/>
            <person name="Ohm R."/>
            <person name="Pangilinan J."/>
            <person name="Park H.-J."/>
            <person name="Ramirez L."/>
            <person name="Alfaro M."/>
            <person name="Sun H."/>
            <person name="Tritt A."/>
            <person name="Yoshinaga Y."/>
            <person name="Zwiers L.-H."/>
            <person name="Turgeon B."/>
            <person name="Goodwin S."/>
            <person name="Spatafora J."/>
            <person name="Crous P."/>
            <person name="Grigoriev I."/>
        </authorList>
    </citation>
    <scope>NUCLEOTIDE SEQUENCE</scope>
    <source>
        <strain evidence="2">CBS 122367</strain>
    </source>
</reference>
<proteinExistence type="predicted"/>
<evidence type="ECO:0000313" key="3">
    <source>
        <dbReference type="Proteomes" id="UP000799291"/>
    </source>
</evidence>
<name>A0A6G1IJU0_9PLEO</name>
<dbReference type="EMBL" id="MU005612">
    <property type="protein sequence ID" value="KAF2678415.1"/>
    <property type="molecule type" value="Genomic_DNA"/>
</dbReference>
<dbReference type="AlphaFoldDB" id="A0A6G1IJU0"/>
<protein>
    <submittedName>
        <fullName evidence="2">Uncharacterized protein</fullName>
    </submittedName>
</protein>